<evidence type="ECO:0000256" key="1">
    <source>
        <dbReference type="SAM" id="MobiDB-lite"/>
    </source>
</evidence>
<comment type="caution">
    <text evidence="2">The sequence shown here is derived from an EMBL/GenBank/DDBJ whole genome shotgun (WGS) entry which is preliminary data.</text>
</comment>
<evidence type="ECO:0000313" key="2">
    <source>
        <dbReference type="EMBL" id="EEC94139.1"/>
    </source>
</evidence>
<evidence type="ECO:0000313" key="3">
    <source>
        <dbReference type="Proteomes" id="UP000005510"/>
    </source>
</evidence>
<feature type="compositionally biased region" description="Basic and acidic residues" evidence="1">
    <location>
        <begin position="1"/>
        <end position="12"/>
    </location>
</feature>
<gene>
    <name evidence="2" type="ORF">PRABACTJOHN_04502</name>
</gene>
<dbReference type="AlphaFoldDB" id="B7BHF2"/>
<dbReference type="Proteomes" id="UP000005510">
    <property type="component" value="Unassembled WGS sequence"/>
</dbReference>
<organism evidence="2 3">
    <name type="scientific">Parabacteroides johnsonii DSM 18315</name>
    <dbReference type="NCBI Taxonomy" id="537006"/>
    <lineage>
        <taxon>Bacteria</taxon>
        <taxon>Pseudomonadati</taxon>
        <taxon>Bacteroidota</taxon>
        <taxon>Bacteroidia</taxon>
        <taxon>Bacteroidales</taxon>
        <taxon>Tannerellaceae</taxon>
        <taxon>Parabacteroides</taxon>
    </lineage>
</organism>
<sequence length="39" mass="4260">PFTIRADKRMEDFDPETPSGRGTDTRGSSSISLGVNLTF</sequence>
<proteinExistence type="predicted"/>
<feature type="compositionally biased region" description="Low complexity" evidence="1">
    <location>
        <begin position="17"/>
        <end position="32"/>
    </location>
</feature>
<name>B7BHF2_9BACT</name>
<dbReference type="HOGENOM" id="CLU_3301384_0_0_10"/>
<protein>
    <submittedName>
        <fullName evidence="2">Uncharacterized protein</fullName>
    </submittedName>
</protein>
<accession>B7BHF2</accession>
<feature type="non-terminal residue" evidence="2">
    <location>
        <position position="1"/>
    </location>
</feature>
<feature type="region of interest" description="Disordered" evidence="1">
    <location>
        <begin position="1"/>
        <end position="39"/>
    </location>
</feature>
<dbReference type="EMBL" id="ABYH01000476">
    <property type="protein sequence ID" value="EEC94139.1"/>
    <property type="molecule type" value="Genomic_DNA"/>
</dbReference>
<reference evidence="2 3" key="2">
    <citation type="submission" date="2008-10" db="EMBL/GenBank/DDBJ databases">
        <authorList>
            <person name="Fulton L."/>
            <person name="Clifton S."/>
            <person name="Fulton B."/>
            <person name="Xu J."/>
            <person name="Minx P."/>
            <person name="Pepin K.H."/>
            <person name="Johnson M."/>
            <person name="Bhonagiri V."/>
            <person name="Nash W.E."/>
            <person name="Mardis E.R."/>
            <person name="Wilson R.K."/>
        </authorList>
    </citation>
    <scope>NUCLEOTIDE SEQUENCE [LARGE SCALE GENOMIC DNA]</scope>
    <source>
        <strain evidence="2 3">DSM 18315</strain>
    </source>
</reference>
<reference evidence="2 3" key="1">
    <citation type="submission" date="2008-10" db="EMBL/GenBank/DDBJ databases">
        <title>Draft genome sequence of Parabacteroides johnsonii (DSM 18315).</title>
        <authorList>
            <person name="Sudarsanam P."/>
            <person name="Ley R."/>
            <person name="Guruge J."/>
            <person name="Turnbaugh P.J."/>
            <person name="Mahowald M."/>
            <person name="Liep D."/>
            <person name="Gordon J."/>
        </authorList>
    </citation>
    <scope>NUCLEOTIDE SEQUENCE [LARGE SCALE GENOMIC DNA]</scope>
    <source>
        <strain evidence="2 3">DSM 18315</strain>
    </source>
</reference>